<gene>
    <name evidence="2" type="ORF">BN996_00075</name>
</gene>
<keyword evidence="1" id="KW-1133">Transmembrane helix</keyword>
<dbReference type="EMBL" id="CSTE01000001">
    <property type="protein sequence ID" value="CQR48628.1"/>
    <property type="molecule type" value="Genomic_DNA"/>
</dbReference>
<dbReference type="SUPFAM" id="SSF89796">
    <property type="entry name" value="CoA-transferase family III (CaiB/BaiF)"/>
    <property type="match status" value="1"/>
</dbReference>
<dbReference type="InterPro" id="IPR023606">
    <property type="entry name" value="CoA-Trfase_III_dom_1_sf"/>
</dbReference>
<sequence length="177" mass="17856">MPRFSLLAAARRRPSMTFALAGGAFALWYVLADPVVALVTGDDPAVPTAPLVVLVAGGFLGGGLLASLLWRRLGGANSRVRGTLVGGLVGLLALPVPMYLLELAVVVMEGNPFETPVGVGAVAALVRGVVLFLVVPLFLGALGVIATLGGTVVVGAVTGLVLAWESRESTGGEKSGT</sequence>
<protein>
    <submittedName>
        <fullName evidence="2">Uncharacterized protein</fullName>
    </submittedName>
</protein>
<evidence type="ECO:0000256" key="1">
    <source>
        <dbReference type="SAM" id="Phobius"/>
    </source>
</evidence>
<evidence type="ECO:0000313" key="2">
    <source>
        <dbReference type="EMBL" id="CQR48628.1"/>
    </source>
</evidence>
<evidence type="ECO:0000313" key="3">
    <source>
        <dbReference type="Proteomes" id="UP000198902"/>
    </source>
</evidence>
<feature type="transmembrane region" description="Helical" evidence="1">
    <location>
        <begin position="82"/>
        <end position="101"/>
    </location>
</feature>
<dbReference type="RefSeq" id="WP_089776699.1">
    <property type="nucleotide sequence ID" value="NZ_CABLRR010000001.1"/>
</dbReference>
<organism evidence="2 3">
    <name type="scientific">Haloferax massiliensis</name>
    <dbReference type="NCBI Taxonomy" id="1476858"/>
    <lineage>
        <taxon>Archaea</taxon>
        <taxon>Methanobacteriati</taxon>
        <taxon>Methanobacteriota</taxon>
        <taxon>Stenosarchaea group</taxon>
        <taxon>Halobacteria</taxon>
        <taxon>Halobacteriales</taxon>
        <taxon>Haloferacaceae</taxon>
        <taxon>Haloferax</taxon>
    </lineage>
</organism>
<keyword evidence="1" id="KW-0812">Transmembrane</keyword>
<dbReference type="Proteomes" id="UP000198902">
    <property type="component" value="Unassembled WGS sequence"/>
</dbReference>
<keyword evidence="1" id="KW-0472">Membrane</keyword>
<feature type="transmembrane region" description="Helical" evidence="1">
    <location>
        <begin position="48"/>
        <end position="70"/>
    </location>
</feature>
<feature type="transmembrane region" description="Helical" evidence="1">
    <location>
        <begin position="121"/>
        <end position="139"/>
    </location>
</feature>
<accession>A0A0D6JM03</accession>
<name>A0A0D6JM03_9EURY</name>
<reference evidence="3" key="1">
    <citation type="submission" date="2015-03" db="EMBL/GenBank/DDBJ databases">
        <authorList>
            <person name="Urmite Genomes"/>
        </authorList>
    </citation>
    <scope>NUCLEOTIDE SEQUENCE [LARGE SCALE GENOMIC DNA]</scope>
    <source>
        <strain evidence="3">Arc-Hr</strain>
    </source>
</reference>
<dbReference type="AlphaFoldDB" id="A0A0D6JM03"/>
<dbReference type="OrthoDB" id="293717at2157"/>
<keyword evidence="3" id="KW-1185">Reference proteome</keyword>
<proteinExistence type="predicted"/>
<feature type="transmembrane region" description="Helical" evidence="1">
    <location>
        <begin position="144"/>
        <end position="164"/>
    </location>
</feature>